<dbReference type="Proteomes" id="UP000254040">
    <property type="component" value="Unassembled WGS sequence"/>
</dbReference>
<accession>A0A378JRF0</accession>
<feature type="domain" description="Integrase DNA-binding" evidence="3">
    <location>
        <begin position="3"/>
        <end position="56"/>
    </location>
</feature>
<sequence length="58" mass="6712">MTLTVVEIKSAKPKEKPYEMADEKGLYLLINPNGSKLWKFKYRFPGVEKKLSFGAFLM</sequence>
<evidence type="ECO:0000259" key="3">
    <source>
        <dbReference type="Pfam" id="PF13356"/>
    </source>
</evidence>
<dbReference type="OrthoDB" id="9795573at2"/>
<dbReference type="InterPro" id="IPR025166">
    <property type="entry name" value="Integrase_DNA_bind_dom"/>
</dbReference>
<name>A0A378JRF0_9GAMM</name>
<protein>
    <submittedName>
        <fullName evidence="5">Integrase</fullName>
    </submittedName>
</protein>
<reference evidence="5 7" key="2">
    <citation type="submission" date="2018-06" db="EMBL/GenBank/DDBJ databases">
        <authorList>
            <consortium name="Pathogen Informatics"/>
            <person name="Doyle S."/>
        </authorList>
    </citation>
    <scope>NUCLEOTIDE SEQUENCE [LARGE SCALE GENOMIC DNA]</scope>
    <source>
        <strain evidence="5 7">NCTC12239</strain>
    </source>
</reference>
<keyword evidence="6" id="KW-1185">Reference proteome</keyword>
<evidence type="ECO:0000256" key="2">
    <source>
        <dbReference type="ARBA" id="ARBA00022908"/>
    </source>
</evidence>
<reference evidence="4 6" key="1">
    <citation type="submission" date="2015-11" db="EMBL/GenBank/DDBJ databases">
        <title>Genomic analysis of 38 Legionella species identifies large and diverse effector repertoires.</title>
        <authorList>
            <person name="Burstein D."/>
            <person name="Amaro F."/>
            <person name="Zusman T."/>
            <person name="Lifshitz Z."/>
            <person name="Cohen O."/>
            <person name="Gilbert J.A."/>
            <person name="Pupko T."/>
            <person name="Shuman H.A."/>
            <person name="Segal G."/>
        </authorList>
    </citation>
    <scope>NUCLEOTIDE SEQUENCE [LARGE SCALE GENOMIC DNA]</scope>
    <source>
        <strain evidence="4 6">ATCC 43877</strain>
    </source>
</reference>
<dbReference type="AlphaFoldDB" id="A0A378JRF0"/>
<evidence type="ECO:0000313" key="7">
    <source>
        <dbReference type="Proteomes" id="UP000254040"/>
    </source>
</evidence>
<evidence type="ECO:0000256" key="1">
    <source>
        <dbReference type="ARBA" id="ARBA00008857"/>
    </source>
</evidence>
<evidence type="ECO:0000313" key="6">
    <source>
        <dbReference type="Proteomes" id="UP000054985"/>
    </source>
</evidence>
<proteinExistence type="inferred from homology"/>
<comment type="similarity">
    <text evidence="1">Belongs to the 'phage' integrase family.</text>
</comment>
<dbReference type="PANTHER" id="PTHR30629:SF2">
    <property type="entry name" value="PROPHAGE INTEGRASE INTS-RELATED"/>
    <property type="match status" value="1"/>
</dbReference>
<dbReference type="PANTHER" id="PTHR30629">
    <property type="entry name" value="PROPHAGE INTEGRASE"/>
    <property type="match status" value="1"/>
</dbReference>
<evidence type="ECO:0000313" key="4">
    <source>
        <dbReference type="EMBL" id="KTD34689.1"/>
    </source>
</evidence>
<dbReference type="Proteomes" id="UP000054985">
    <property type="component" value="Unassembled WGS sequence"/>
</dbReference>
<keyword evidence="2" id="KW-0229">DNA integration</keyword>
<dbReference type="GO" id="GO:0015074">
    <property type="term" value="P:DNA integration"/>
    <property type="evidence" value="ECO:0007669"/>
    <property type="project" value="UniProtKB-KW"/>
</dbReference>
<dbReference type="EMBL" id="LNYN01000019">
    <property type="protein sequence ID" value="KTD34689.1"/>
    <property type="molecule type" value="Genomic_DNA"/>
</dbReference>
<dbReference type="EMBL" id="UGOG01000001">
    <property type="protein sequence ID" value="STX61295.1"/>
    <property type="molecule type" value="Genomic_DNA"/>
</dbReference>
<dbReference type="InterPro" id="IPR050808">
    <property type="entry name" value="Phage_Integrase"/>
</dbReference>
<dbReference type="RefSeq" id="WP_115343438.1">
    <property type="nucleotide sequence ID" value="NZ_CAAAJG010000004.1"/>
</dbReference>
<evidence type="ECO:0000313" key="5">
    <source>
        <dbReference type="EMBL" id="STX61295.1"/>
    </source>
</evidence>
<dbReference type="InterPro" id="IPR038488">
    <property type="entry name" value="Integrase_DNA-bd_sf"/>
</dbReference>
<organism evidence="5 7">
    <name type="scientific">Legionella moravica</name>
    <dbReference type="NCBI Taxonomy" id="39962"/>
    <lineage>
        <taxon>Bacteria</taxon>
        <taxon>Pseudomonadati</taxon>
        <taxon>Pseudomonadota</taxon>
        <taxon>Gammaproteobacteria</taxon>
        <taxon>Legionellales</taxon>
        <taxon>Legionellaceae</taxon>
        <taxon>Legionella</taxon>
    </lineage>
</organism>
<dbReference type="Gene3D" id="3.30.160.390">
    <property type="entry name" value="Integrase, DNA-binding domain"/>
    <property type="match status" value="1"/>
</dbReference>
<gene>
    <name evidence="5" type="primary">intS_1</name>
    <name evidence="4" type="ORF">Lmor_1222</name>
    <name evidence="5" type="ORF">NCTC12239_00201</name>
</gene>
<dbReference type="Pfam" id="PF13356">
    <property type="entry name" value="Arm-DNA-bind_3"/>
    <property type="match status" value="1"/>
</dbReference>